<evidence type="ECO:0000256" key="6">
    <source>
        <dbReference type="PIRNR" id="PIRNR002291"/>
    </source>
</evidence>
<comment type="function">
    <text evidence="6">Adaptins are components of the adaptor complexes which link clathrin to receptors in coated vesicles. Clathrin-associated protein complexes are believed to interact with the cytoplasmic tails of membrane proteins, leading to their selection and concentration.</text>
</comment>
<dbReference type="InterPro" id="IPR016024">
    <property type="entry name" value="ARM-type_fold"/>
</dbReference>
<evidence type="ECO:0000256" key="2">
    <source>
        <dbReference type="ARBA" id="ARBA00006613"/>
    </source>
</evidence>
<dbReference type="InterPro" id="IPR002553">
    <property type="entry name" value="Clathrin/coatomer_adapt-like_N"/>
</dbReference>
<dbReference type="InterPro" id="IPR016342">
    <property type="entry name" value="AP_complex_bsu_1_2_4"/>
</dbReference>
<dbReference type="GO" id="GO:0016192">
    <property type="term" value="P:vesicle-mediated transport"/>
    <property type="evidence" value="ECO:0007669"/>
    <property type="project" value="InterPro"/>
</dbReference>
<name>A0A4P9ZJR7_9ASCO</name>
<dbReference type="Pfam" id="PF01602">
    <property type="entry name" value="Adaptin_N"/>
    <property type="match status" value="1"/>
</dbReference>
<dbReference type="EMBL" id="ML004430">
    <property type="protein sequence ID" value="RKP32661.1"/>
    <property type="molecule type" value="Genomic_DNA"/>
</dbReference>
<dbReference type="GO" id="GO:0030276">
    <property type="term" value="F:clathrin binding"/>
    <property type="evidence" value="ECO:0007669"/>
    <property type="project" value="InterPro"/>
</dbReference>
<protein>
    <recommendedName>
        <fullName evidence="6">AP complex subunit beta</fullName>
    </recommendedName>
</protein>
<evidence type="ECO:0000313" key="9">
    <source>
        <dbReference type="Proteomes" id="UP000268321"/>
    </source>
</evidence>
<dbReference type="GO" id="GO:0006886">
    <property type="term" value="P:intracellular protein transport"/>
    <property type="evidence" value="ECO:0007669"/>
    <property type="project" value="InterPro"/>
</dbReference>
<dbReference type="SUPFAM" id="SSF48371">
    <property type="entry name" value="ARM repeat"/>
    <property type="match status" value="1"/>
</dbReference>
<dbReference type="GO" id="GO:0030117">
    <property type="term" value="C:membrane coat"/>
    <property type="evidence" value="ECO:0007669"/>
    <property type="project" value="InterPro"/>
</dbReference>
<keyword evidence="9" id="KW-1185">Reference proteome</keyword>
<dbReference type="OrthoDB" id="10254310at2759"/>
<evidence type="ECO:0000259" key="7">
    <source>
        <dbReference type="Pfam" id="PF01602"/>
    </source>
</evidence>
<proteinExistence type="inferred from homology"/>
<evidence type="ECO:0000313" key="8">
    <source>
        <dbReference type="EMBL" id="RKP32661.1"/>
    </source>
</evidence>
<dbReference type="PIRSF" id="PIRSF002291">
    <property type="entry name" value="AP_complex_beta"/>
    <property type="match status" value="1"/>
</dbReference>
<evidence type="ECO:0000256" key="5">
    <source>
        <dbReference type="ARBA" id="ARBA00023136"/>
    </source>
</evidence>
<dbReference type="InterPro" id="IPR026739">
    <property type="entry name" value="AP_beta"/>
</dbReference>
<feature type="domain" description="Clathrin/coatomer adaptor adaptin-like N-terminal" evidence="7">
    <location>
        <begin position="18"/>
        <end position="541"/>
    </location>
</feature>
<gene>
    <name evidence="8" type="ORF">METBISCDRAFT_11758</name>
</gene>
<keyword evidence="3 6" id="KW-0813">Transport</keyword>
<dbReference type="InterPro" id="IPR011989">
    <property type="entry name" value="ARM-like"/>
</dbReference>
<accession>A0A4P9ZJR7</accession>
<dbReference type="AlphaFoldDB" id="A0A4P9ZJR7"/>
<evidence type="ECO:0000256" key="3">
    <source>
        <dbReference type="ARBA" id="ARBA00022448"/>
    </source>
</evidence>
<keyword evidence="5 6" id="KW-0472">Membrane</keyword>
<comment type="similarity">
    <text evidence="2 6">Belongs to the adaptor complexes large subunit family.</text>
</comment>
<organism evidence="8 9">
    <name type="scientific">Metschnikowia bicuspidata</name>
    <dbReference type="NCBI Taxonomy" id="27322"/>
    <lineage>
        <taxon>Eukaryota</taxon>
        <taxon>Fungi</taxon>
        <taxon>Dikarya</taxon>
        <taxon>Ascomycota</taxon>
        <taxon>Saccharomycotina</taxon>
        <taxon>Pichiomycetes</taxon>
        <taxon>Metschnikowiaceae</taxon>
        <taxon>Metschnikowia</taxon>
    </lineage>
</organism>
<reference evidence="9" key="1">
    <citation type="journal article" date="2018" name="Nat. Microbiol.">
        <title>Leveraging single-cell genomics to expand the fungal tree of life.</title>
        <authorList>
            <person name="Ahrendt S.R."/>
            <person name="Quandt C.A."/>
            <person name="Ciobanu D."/>
            <person name="Clum A."/>
            <person name="Salamov A."/>
            <person name="Andreopoulos B."/>
            <person name="Cheng J.F."/>
            <person name="Woyke T."/>
            <person name="Pelin A."/>
            <person name="Henrissat B."/>
            <person name="Reynolds N.K."/>
            <person name="Benny G.L."/>
            <person name="Smith M.E."/>
            <person name="James T.Y."/>
            <person name="Grigoriev I.V."/>
        </authorList>
    </citation>
    <scope>NUCLEOTIDE SEQUENCE [LARGE SCALE GENOMIC DNA]</scope>
    <source>
        <strain evidence="9">Baker2002</strain>
    </source>
</reference>
<comment type="subcellular location">
    <subcellularLocation>
        <location evidence="1">Endomembrane system</location>
    </subcellularLocation>
</comment>
<dbReference type="PANTHER" id="PTHR11134">
    <property type="entry name" value="ADAPTOR COMPLEX SUBUNIT BETA FAMILY MEMBER"/>
    <property type="match status" value="1"/>
</dbReference>
<dbReference type="Proteomes" id="UP000268321">
    <property type="component" value="Unassembled WGS sequence"/>
</dbReference>
<dbReference type="Gene3D" id="1.25.10.10">
    <property type="entry name" value="Leucine-rich Repeat Variant"/>
    <property type="match status" value="1"/>
</dbReference>
<evidence type="ECO:0000256" key="4">
    <source>
        <dbReference type="ARBA" id="ARBA00022927"/>
    </source>
</evidence>
<sequence>MSLEKKIITFLKGPKKGEAYELKSGLVSQYKHERKDAIQRVIQAMTIGKDVSALFPEVLKNIATYDLEQKKLVYLYLMNYAKSNPELCILAVNTFVQDTEDPNPLVRALAIRTMGCVRVARMVDYMEVPLRRTLEDDNPYVRKTAAICVAKLYDLNLDMCVELGFFDALKRLLQDPNPMVVANALSALHEIRDMAGDAEVVVVDKGLVLLLLACLNECSEWGRITILSYLAEYSTNDADEALRLVERVIPQLQHINPSVVLASIKVVLHHLDSLPNAAQRTLFLRKLSAPMVSLVSLPIPEAQYVGLKNIRIILEKYPSCLSKELRVFFVKYSDPLYLKVEKLDILVRLASDANNALLLSELREYAMEFEPALVTKAVNAIGAVAIKLVGSVIVAVNLLVALMDQRGGEFIINESAVVLTQILRRYPGRNDLITLVVPVISDYADSFSSSAALSGYVFLIGEYPKYFTGLRDKLQQLLDDFITFDVSLQLTTLTAIVKVCTKLHGDAYALLLQQVLDKASKECDNVDVRDKAFLYWRFMSSCSSDAQHRLLDAPLPPIQTIIPSFTPAVLDVLVRELATLSSVYHKPASTFIAPDAHKRKEKYSRRLSEKVEISDLANIAKQEIINNAKNENLLYFDDDEPVQPANSMPSSALDELDDLFSVPAPTSASGASKSDSTNKDIMELIGHTPAQAPLASNDLLDLI</sequence>
<dbReference type="GO" id="GO:0012505">
    <property type="term" value="C:endomembrane system"/>
    <property type="evidence" value="ECO:0007669"/>
    <property type="project" value="UniProtKB-SubCell"/>
</dbReference>
<keyword evidence="4 6" id="KW-0653">Protein transport</keyword>
<evidence type="ECO:0000256" key="1">
    <source>
        <dbReference type="ARBA" id="ARBA00004308"/>
    </source>
</evidence>